<accession>A0A4U1JEZ4</accession>
<dbReference type="Pfam" id="PF13665">
    <property type="entry name" value="Tox-PAAR-like"/>
    <property type="match status" value="1"/>
</dbReference>
<feature type="transmembrane region" description="Helical" evidence="2">
    <location>
        <begin position="443"/>
        <end position="462"/>
    </location>
</feature>
<feature type="region of interest" description="Disordered" evidence="1">
    <location>
        <begin position="72"/>
        <end position="135"/>
    </location>
</feature>
<dbReference type="Proteomes" id="UP000309215">
    <property type="component" value="Unassembled WGS sequence"/>
</dbReference>
<name>A0A4U1JEZ4_9BACT</name>
<protein>
    <submittedName>
        <fullName evidence="3">DUF4150 domain-containing protein</fullName>
    </submittedName>
</protein>
<comment type="caution">
    <text evidence="3">The sequence shown here is derived from an EMBL/GenBank/DDBJ whole genome shotgun (WGS) entry which is preliminary data.</text>
</comment>
<keyword evidence="4" id="KW-1185">Reference proteome</keyword>
<evidence type="ECO:0000256" key="1">
    <source>
        <dbReference type="SAM" id="MobiDB-lite"/>
    </source>
</evidence>
<proteinExistence type="predicted"/>
<feature type="compositionally biased region" description="Polar residues" evidence="1">
    <location>
        <begin position="117"/>
        <end position="128"/>
    </location>
</feature>
<evidence type="ECO:0000313" key="4">
    <source>
        <dbReference type="Proteomes" id="UP000309215"/>
    </source>
</evidence>
<keyword evidence="2" id="KW-0812">Transmembrane</keyword>
<evidence type="ECO:0000313" key="3">
    <source>
        <dbReference type="EMBL" id="TKD09463.1"/>
    </source>
</evidence>
<keyword evidence="2" id="KW-0472">Membrane</keyword>
<dbReference type="EMBL" id="SSMQ01000010">
    <property type="protein sequence ID" value="TKD09463.1"/>
    <property type="molecule type" value="Genomic_DNA"/>
</dbReference>
<feature type="region of interest" description="Disordered" evidence="1">
    <location>
        <begin position="268"/>
        <end position="289"/>
    </location>
</feature>
<keyword evidence="2" id="KW-1133">Transmembrane helix</keyword>
<reference evidence="3 4" key="1">
    <citation type="submission" date="2019-04" db="EMBL/GenBank/DDBJ databases">
        <authorList>
            <person name="Li Y."/>
            <person name="Wang J."/>
        </authorList>
    </citation>
    <scope>NUCLEOTIDE SEQUENCE [LARGE SCALE GENOMIC DNA]</scope>
    <source>
        <strain evidence="3 4">DSM 14668</strain>
    </source>
</reference>
<gene>
    <name evidence="3" type="ORF">E8A74_12115</name>
</gene>
<dbReference type="OrthoDB" id="5482760at2"/>
<organism evidence="3 4">
    <name type="scientific">Polyangium fumosum</name>
    <dbReference type="NCBI Taxonomy" id="889272"/>
    <lineage>
        <taxon>Bacteria</taxon>
        <taxon>Pseudomonadati</taxon>
        <taxon>Myxococcota</taxon>
        <taxon>Polyangia</taxon>
        <taxon>Polyangiales</taxon>
        <taxon>Polyangiaceae</taxon>
        <taxon>Polyangium</taxon>
    </lineage>
</organism>
<sequence>MGATVTNEDRGVTTKTSEHTAMTIGPTDVCFDPPKQKPVPHINHVTTDKAVEHTSGKTLFQNGNVVRVGEAITPSDPAHGDSGGGVVSGTYREEARATSGSPDVRAEGLPPARTDDPTTQNHSNTTGKILQDVPPELLTDNPEEFFKRCSYDTSQIKGGDEEAPFVGNMPQIDIKRGDEIKVVATRKNAKVPDAPPDCVQPPHMKWLLSRSGGLTALGAAVPEKTGEMTGDEITLGEDWNPPYGGPIEFSGEATQNESTATRRRRINDKNNYAQQNAAARGSSRVENQDGRRAYQQIQYDKRLEEAALNNLRTLAEFLWAWRAYQNPVRVLITGSACSGGVSYEVHCYPEGEFTFEMPLEPVIRVGRWINRSLETVQQFARLGRVETEGSIIAPGDDFKVELQFKWEPGEDADLYQMVRTAEVSVSGLLFELKFEASCPLTNFLAIIPFVGGIAASAVGWIIQRMGAEASIGFGVEVSVSAAAYISFNWTKARGWKWDTAGVKLPVEVKIYAFIRVQVRDWLQIEGRIQVQAEWALLLEASDAGLALKSDDGELKAGLTGLIKIDVWFYSYEQTGEWWPDCLKTEFKKTDLATLISN</sequence>
<dbReference type="AlphaFoldDB" id="A0A4U1JEZ4"/>
<evidence type="ECO:0000256" key="2">
    <source>
        <dbReference type="SAM" id="Phobius"/>
    </source>
</evidence>